<sequence length="256" mass="28545">MQNNNFSEVFVAQNLVILKEVDSTNTFLKNILSNNEPVPEGTVILAESQTAGRGQQQNKWYSSKGESLAFSLLLKPSFLSLAQQFNLIRIVSLGVYDALLPLVGNSLKIKWPNDIYIGDRKLGGMLIENQVQGSTIKSSVVGIGLNINQNNFPDWVPNPISVKQILHTDYDLKALMFDICNRIGQWYIKLMAGNESQIQDAYLNTLYWLNKPGRFKAQDAIFGGIIKGVSNAGLLLLECNGKTTAYNLKEIEFLNK</sequence>
<keyword evidence="1 3" id="KW-0436">Ligase</keyword>
<dbReference type="EC" id="6.3.4.15" evidence="3"/>
<dbReference type="PANTHER" id="PTHR12835">
    <property type="entry name" value="BIOTIN PROTEIN LIGASE"/>
    <property type="match status" value="1"/>
</dbReference>
<dbReference type="SUPFAM" id="SSF55681">
    <property type="entry name" value="Class II aaRS and biotin synthetases"/>
    <property type="match status" value="1"/>
</dbReference>
<name>A0ABU3GWG7_9SPHI</name>
<dbReference type="RefSeq" id="WP_311951448.1">
    <property type="nucleotide sequence ID" value="NZ_JAVLVU010000001.1"/>
</dbReference>
<gene>
    <name evidence="3" type="ORF">QE417_003181</name>
</gene>
<comment type="caution">
    <text evidence="3">The sequence shown here is derived from an EMBL/GenBank/DDBJ whole genome shotgun (WGS) entry which is preliminary data.</text>
</comment>
<organism evidence="3 4">
    <name type="scientific">Mucilaginibacter terrae</name>
    <dbReference type="NCBI Taxonomy" id="1955052"/>
    <lineage>
        <taxon>Bacteria</taxon>
        <taxon>Pseudomonadati</taxon>
        <taxon>Bacteroidota</taxon>
        <taxon>Sphingobacteriia</taxon>
        <taxon>Sphingobacteriales</taxon>
        <taxon>Sphingobacteriaceae</taxon>
        <taxon>Mucilaginibacter</taxon>
    </lineage>
</organism>
<dbReference type="Pfam" id="PF03099">
    <property type="entry name" value="BPL_LplA_LipB"/>
    <property type="match status" value="1"/>
</dbReference>
<dbReference type="InterPro" id="IPR045864">
    <property type="entry name" value="aa-tRNA-synth_II/BPL/LPL"/>
</dbReference>
<dbReference type="Gene3D" id="3.30.930.10">
    <property type="entry name" value="Bira Bifunctional Protein, Domain 2"/>
    <property type="match status" value="1"/>
</dbReference>
<evidence type="ECO:0000313" key="3">
    <source>
        <dbReference type="EMBL" id="MDT3404109.1"/>
    </source>
</evidence>
<protein>
    <submittedName>
        <fullName evidence="3">BirA family biotin operon repressor/biotin-[acetyl-CoA-carboxylase] ligase</fullName>
        <ecNumber evidence="3">6.3.4.15</ecNumber>
    </submittedName>
</protein>
<dbReference type="CDD" id="cd16442">
    <property type="entry name" value="BPL"/>
    <property type="match status" value="1"/>
</dbReference>
<accession>A0ABU3GWG7</accession>
<dbReference type="PROSITE" id="PS51733">
    <property type="entry name" value="BPL_LPL_CATALYTIC"/>
    <property type="match status" value="1"/>
</dbReference>
<evidence type="ECO:0000313" key="4">
    <source>
        <dbReference type="Proteomes" id="UP001258315"/>
    </source>
</evidence>
<proteinExistence type="predicted"/>
<keyword evidence="4" id="KW-1185">Reference proteome</keyword>
<reference evidence="4" key="1">
    <citation type="submission" date="2023-07" db="EMBL/GenBank/DDBJ databases">
        <title>Functional and genomic diversity of the sorghum phyllosphere microbiome.</title>
        <authorList>
            <person name="Shade A."/>
        </authorList>
    </citation>
    <scope>NUCLEOTIDE SEQUENCE [LARGE SCALE GENOMIC DNA]</scope>
    <source>
        <strain evidence="4">SORGH_AS_0422</strain>
    </source>
</reference>
<dbReference type="Proteomes" id="UP001258315">
    <property type="component" value="Unassembled WGS sequence"/>
</dbReference>
<dbReference type="InterPro" id="IPR004408">
    <property type="entry name" value="Biotin_CoA_COase_ligase"/>
</dbReference>
<evidence type="ECO:0000256" key="1">
    <source>
        <dbReference type="ARBA" id="ARBA00022598"/>
    </source>
</evidence>
<dbReference type="NCBIfam" id="TIGR00121">
    <property type="entry name" value="birA_ligase"/>
    <property type="match status" value="1"/>
</dbReference>
<dbReference type="GO" id="GO:0004077">
    <property type="term" value="F:biotin--[biotin carboxyl-carrier protein] ligase activity"/>
    <property type="evidence" value="ECO:0007669"/>
    <property type="project" value="UniProtKB-EC"/>
</dbReference>
<feature type="domain" description="BPL/LPL catalytic" evidence="2">
    <location>
        <begin position="10"/>
        <end position="195"/>
    </location>
</feature>
<evidence type="ECO:0000259" key="2">
    <source>
        <dbReference type="PROSITE" id="PS51733"/>
    </source>
</evidence>
<dbReference type="InterPro" id="IPR004143">
    <property type="entry name" value="BPL_LPL_catalytic"/>
</dbReference>
<dbReference type="EMBL" id="JAVLVU010000001">
    <property type="protein sequence ID" value="MDT3404109.1"/>
    <property type="molecule type" value="Genomic_DNA"/>
</dbReference>
<dbReference type="PANTHER" id="PTHR12835:SF5">
    <property type="entry name" value="BIOTIN--PROTEIN LIGASE"/>
    <property type="match status" value="1"/>
</dbReference>